<dbReference type="Gene3D" id="1.20.1050.10">
    <property type="match status" value="1"/>
</dbReference>
<dbReference type="PROSITE" id="PS50405">
    <property type="entry name" value="GST_CTER"/>
    <property type="match status" value="1"/>
</dbReference>
<evidence type="ECO:0000259" key="4">
    <source>
        <dbReference type="PROSITE" id="PS50404"/>
    </source>
</evidence>
<dbReference type="SUPFAM" id="SSF52833">
    <property type="entry name" value="Thioredoxin-like"/>
    <property type="match status" value="1"/>
</dbReference>
<dbReference type="InterPro" id="IPR004045">
    <property type="entry name" value="Glutathione_S-Trfase_N"/>
</dbReference>
<feature type="domain" description="GST C-terminal" evidence="5">
    <location>
        <begin position="85"/>
        <end position="206"/>
    </location>
</feature>
<reference evidence="6" key="1">
    <citation type="submission" date="2022-06" db="EMBL/GenBank/DDBJ databases">
        <title>Sphingomicrobium sedimins sp. nov., a marine bacterium isolated from tidal flat.</title>
        <authorList>
            <person name="Kim C.-H."/>
            <person name="Yoo Y."/>
            <person name="Kim J.-J."/>
        </authorList>
    </citation>
    <scope>NUCLEOTIDE SEQUENCE</scope>
    <source>
        <strain evidence="6">GRR-S6-50</strain>
    </source>
</reference>
<protein>
    <recommendedName>
        <fullName evidence="1">glutathione transferase</fullName>
        <ecNumber evidence="1">2.5.1.18</ecNumber>
    </recommendedName>
</protein>
<dbReference type="CDD" id="cd03046">
    <property type="entry name" value="GST_N_GTT1_like"/>
    <property type="match status" value="1"/>
</dbReference>
<dbReference type="PANTHER" id="PTHR44051">
    <property type="entry name" value="GLUTATHIONE S-TRANSFERASE-RELATED"/>
    <property type="match status" value="1"/>
</dbReference>
<dbReference type="Gene3D" id="3.40.30.10">
    <property type="entry name" value="Glutaredoxin"/>
    <property type="match status" value="1"/>
</dbReference>
<evidence type="ECO:0000313" key="7">
    <source>
        <dbReference type="Proteomes" id="UP001155128"/>
    </source>
</evidence>
<keyword evidence="7" id="KW-1185">Reference proteome</keyword>
<gene>
    <name evidence="6" type="ORF">NDO55_03800</name>
</gene>
<evidence type="ECO:0000259" key="5">
    <source>
        <dbReference type="PROSITE" id="PS50405"/>
    </source>
</evidence>
<dbReference type="InterPro" id="IPR036249">
    <property type="entry name" value="Thioredoxin-like_sf"/>
</dbReference>
<comment type="catalytic activity">
    <reaction evidence="3">
        <text>RX + glutathione = an S-substituted glutathione + a halide anion + H(+)</text>
        <dbReference type="Rhea" id="RHEA:16437"/>
        <dbReference type="ChEBI" id="CHEBI:15378"/>
        <dbReference type="ChEBI" id="CHEBI:16042"/>
        <dbReference type="ChEBI" id="CHEBI:17792"/>
        <dbReference type="ChEBI" id="CHEBI:57925"/>
        <dbReference type="ChEBI" id="CHEBI:90779"/>
        <dbReference type="EC" id="2.5.1.18"/>
    </reaction>
</comment>
<dbReference type="SFLD" id="SFLDS00019">
    <property type="entry name" value="Glutathione_Transferase_(cytos"/>
    <property type="match status" value="1"/>
</dbReference>
<evidence type="ECO:0000313" key="6">
    <source>
        <dbReference type="EMBL" id="MCM8556939.1"/>
    </source>
</evidence>
<evidence type="ECO:0000256" key="3">
    <source>
        <dbReference type="ARBA" id="ARBA00047960"/>
    </source>
</evidence>
<feature type="domain" description="GST N-terminal" evidence="4">
    <location>
        <begin position="1"/>
        <end position="81"/>
    </location>
</feature>
<dbReference type="CDD" id="cd03189">
    <property type="entry name" value="GST_C_GTT1_like"/>
    <property type="match status" value="1"/>
</dbReference>
<keyword evidence="2" id="KW-0808">Transferase</keyword>
<dbReference type="EMBL" id="JAMSHT010000001">
    <property type="protein sequence ID" value="MCM8556939.1"/>
    <property type="molecule type" value="Genomic_DNA"/>
</dbReference>
<dbReference type="GO" id="GO:0005737">
    <property type="term" value="C:cytoplasm"/>
    <property type="evidence" value="ECO:0007669"/>
    <property type="project" value="UniProtKB-ARBA"/>
</dbReference>
<organism evidence="6 7">
    <name type="scientific">Sphingomicrobium sediminis</name>
    <dbReference type="NCBI Taxonomy" id="2950949"/>
    <lineage>
        <taxon>Bacteria</taxon>
        <taxon>Pseudomonadati</taxon>
        <taxon>Pseudomonadota</taxon>
        <taxon>Alphaproteobacteria</taxon>
        <taxon>Sphingomonadales</taxon>
        <taxon>Sphingomonadaceae</taxon>
        <taxon>Sphingomicrobium</taxon>
    </lineage>
</organism>
<dbReference type="SUPFAM" id="SSF47616">
    <property type="entry name" value="GST C-terminal domain-like"/>
    <property type="match status" value="1"/>
</dbReference>
<dbReference type="Pfam" id="PF13410">
    <property type="entry name" value="GST_C_2"/>
    <property type="match status" value="1"/>
</dbReference>
<dbReference type="AlphaFoldDB" id="A0A9X2EJV9"/>
<dbReference type="FunFam" id="3.40.30.10:FF:000156">
    <property type="entry name" value="Glutathione S-transferase 1"/>
    <property type="match status" value="1"/>
</dbReference>
<evidence type="ECO:0000256" key="1">
    <source>
        <dbReference type="ARBA" id="ARBA00012452"/>
    </source>
</evidence>
<dbReference type="RefSeq" id="WP_252112571.1">
    <property type="nucleotide sequence ID" value="NZ_JAMSHT010000001.1"/>
</dbReference>
<dbReference type="InterPro" id="IPR040079">
    <property type="entry name" value="Glutathione_S-Trfase"/>
</dbReference>
<dbReference type="InterPro" id="IPR036282">
    <property type="entry name" value="Glutathione-S-Trfase_C_sf"/>
</dbReference>
<dbReference type="SFLD" id="SFLDG00358">
    <property type="entry name" value="Main_(cytGST)"/>
    <property type="match status" value="1"/>
</dbReference>
<dbReference type="GO" id="GO:0004601">
    <property type="term" value="F:peroxidase activity"/>
    <property type="evidence" value="ECO:0007669"/>
    <property type="project" value="UniProtKB-ARBA"/>
</dbReference>
<proteinExistence type="predicted"/>
<evidence type="ECO:0000256" key="2">
    <source>
        <dbReference type="ARBA" id="ARBA00022679"/>
    </source>
</evidence>
<name>A0A9X2EJV9_9SPHN</name>
<dbReference type="InterPro" id="IPR010987">
    <property type="entry name" value="Glutathione-S-Trfase_C-like"/>
</dbReference>
<dbReference type="Proteomes" id="UP001155128">
    <property type="component" value="Unassembled WGS sequence"/>
</dbReference>
<dbReference type="Pfam" id="PF13409">
    <property type="entry name" value="GST_N_2"/>
    <property type="match status" value="1"/>
</dbReference>
<accession>A0A9X2EJV9</accession>
<dbReference type="PROSITE" id="PS50404">
    <property type="entry name" value="GST_NTER"/>
    <property type="match status" value="1"/>
</dbReference>
<dbReference type="GO" id="GO:0004364">
    <property type="term" value="F:glutathione transferase activity"/>
    <property type="evidence" value="ECO:0007669"/>
    <property type="project" value="UniProtKB-EC"/>
</dbReference>
<dbReference type="EC" id="2.5.1.18" evidence="1"/>
<comment type="caution">
    <text evidence="6">The sequence shown here is derived from an EMBL/GenBank/DDBJ whole genome shotgun (WGS) entry which is preliminary data.</text>
</comment>
<dbReference type="PANTHER" id="PTHR44051:SF9">
    <property type="entry name" value="GLUTATHIONE S-TRANSFERASE 1"/>
    <property type="match status" value="1"/>
</dbReference>
<sequence>MIIVHHLNNSRSQRILWLLEELGLDYEIKRYERDPKTMRAPASLKKVHPLGKSPLIEEDQVVIGESAAIMEHLVGKKGRFGAPDDPVLARHYNFYMHYAEGSLMPPLFGMLIVNKLGLLGFPARKPLRGMLAEHFGFLDRELSSRGWFAGPDLTAADMMMSFPLEAAQSRAGLDDRYPNITAWLNKCHERPAYQRALARGGEYDYA</sequence>
<dbReference type="SFLD" id="SFLDG01150">
    <property type="entry name" value="Main.1:_Beta-like"/>
    <property type="match status" value="1"/>
</dbReference>